<accession>A0A5B9DRI2</accession>
<evidence type="ECO:0000313" key="1">
    <source>
        <dbReference type="EMBL" id="QEE21058.1"/>
    </source>
</evidence>
<dbReference type="EMBL" id="CP041690">
    <property type="protein sequence ID" value="QEE21058.1"/>
    <property type="molecule type" value="Genomic_DNA"/>
</dbReference>
<dbReference type="KEGG" id="yti:FNA67_13115"/>
<dbReference type="OrthoDB" id="147179at2"/>
<sequence>MWDFSIARGMSLMIRTAPFVLFRAIIYFAIAAAYVIATGTGAGIGYGIGGFGDTDFQVNSTLWGGGIGFGVTAAVVYFLREYLLYIVKAGHIAVMVELLDGRPLPDGKGQIAYAKSVVAQRFGQASVLFGLDQLIKGVIRAITGLLEGLFSILPIPGLAQLMGVLRAYLKVAVGLVDEIILAHAIRTRSDNPFSSAREALVLYAQNARPMLGNAAWLTLIVYGLSLLVFLLMLTPAAALAYFIPGNWSAGSIVFALLFAWTVKAALIEPFAIACMLQAFFKVTDGQQPNPEWERRIEAASDKFKEIGNRALTWVGGARRTNPDLNAQGAKA</sequence>
<name>A0A5B9DRI2_9HYPH</name>
<gene>
    <name evidence="1" type="ORF">FNA67_13115</name>
</gene>
<keyword evidence="2" id="KW-1185">Reference proteome</keyword>
<organism evidence="1 2">
    <name type="scientific">Paradevosia tibetensis</name>
    <dbReference type="NCBI Taxonomy" id="1447062"/>
    <lineage>
        <taxon>Bacteria</taxon>
        <taxon>Pseudomonadati</taxon>
        <taxon>Pseudomonadota</taxon>
        <taxon>Alphaproteobacteria</taxon>
        <taxon>Hyphomicrobiales</taxon>
        <taxon>Devosiaceae</taxon>
        <taxon>Paradevosia</taxon>
    </lineage>
</organism>
<dbReference type="Proteomes" id="UP000321062">
    <property type="component" value="Chromosome"/>
</dbReference>
<dbReference type="AlphaFoldDB" id="A0A5B9DRI2"/>
<evidence type="ECO:0000313" key="2">
    <source>
        <dbReference type="Proteomes" id="UP000321062"/>
    </source>
</evidence>
<dbReference type="RefSeq" id="WP_049705593.1">
    <property type="nucleotide sequence ID" value="NZ_BMFM01000001.1"/>
</dbReference>
<protein>
    <submittedName>
        <fullName evidence="1">Uncharacterized protein</fullName>
    </submittedName>
</protein>
<proteinExistence type="predicted"/>
<reference evidence="1 2" key="1">
    <citation type="journal article" date="2015" name="Int. J. Syst. Evol. Microbiol.">
        <title>Youhaiella tibetensis gen. nov., sp. nov., isolated from subsurface sediment.</title>
        <authorList>
            <person name="Wang Y.X."/>
            <person name="Huang F.Q."/>
            <person name="Nogi Y."/>
            <person name="Pang S.J."/>
            <person name="Wang P.K."/>
            <person name="Lv J."/>
        </authorList>
    </citation>
    <scope>NUCLEOTIDE SEQUENCE [LARGE SCALE GENOMIC DNA]</scope>
    <source>
        <strain evidence="2">fig4</strain>
    </source>
</reference>